<dbReference type="FunFam" id="1.25.40.10:FF:000344">
    <property type="entry name" value="Pentatricopeptide repeat-containing protein"/>
    <property type="match status" value="1"/>
</dbReference>
<dbReference type="Proteomes" id="UP000230069">
    <property type="component" value="Unassembled WGS sequence"/>
</dbReference>
<feature type="repeat" description="PPR" evidence="2">
    <location>
        <begin position="191"/>
        <end position="225"/>
    </location>
</feature>
<dbReference type="InterPro" id="IPR032867">
    <property type="entry name" value="DYW_dom"/>
</dbReference>
<dbReference type="InterPro" id="IPR046848">
    <property type="entry name" value="E_motif"/>
</dbReference>
<dbReference type="EMBL" id="KZ305038">
    <property type="protein sequence ID" value="PIA41998.1"/>
    <property type="molecule type" value="Genomic_DNA"/>
</dbReference>
<sequence>MNNIAINYRPHIPNSTKRYENPNFRSQSPRLVNLQLLKKCTHLIEFKQIHTQIIKNPTDQPDYFLPKLVESLVNSTHMDYAYQVFKQMLQPTTFVFNTMVRGYALSGVYKDGIQFYIQMQLTGLEADNFTYPFLLKACTDLNQGKGVHSLILKSRGLGSDVYSQTSLVSFYSSHGDLEYARKVFDRIQEKNVVSWTAMITGYVKLKEYTEGLALFYRMQIEGAEINESTLVNVLCACANLGAFEMGKWIHGYIDKNKIFLNSSLATALVDMYAKCGYIRKASQLFDELPQRSVYTWNTIIGGLALHGCGVEALERFKEMQMSGGARPDAITFIGVLSACTHSGMVDKGKEYFNSMLTDYGIEPNIKHYGCLVDLLGRAGQLDEAYQVVQNMPFKPNAVLWGTLLNACNAHANVELAETVMEQLVKLEPYNDGNYVLMSNIYAAKSQWDNVANLRSFMKNKGILKTPGCTSIEVDNVIHEFMVGDSTHPQSKDIYSMLDDVARRLKAVNYLPKTTQVLLDVSEEEKRQALCHHSEKLAIAFGLISTKPKTSIRLMKNLRACGDCHLATKLISKIYDREIIVRDRNRFHHFKDGVCSCNDYW</sequence>
<dbReference type="Pfam" id="PF01535">
    <property type="entry name" value="PPR"/>
    <property type="match status" value="6"/>
</dbReference>
<dbReference type="OrthoDB" id="185373at2759"/>
<dbReference type="PANTHER" id="PTHR47926:SF537">
    <property type="entry name" value="PENTACOTRIPEPTIDE-REPEAT REGION OF PRORP DOMAIN-CONTAINING PROTEIN"/>
    <property type="match status" value="1"/>
</dbReference>
<dbReference type="FunFam" id="1.25.40.10:FF:000031">
    <property type="entry name" value="Pentatricopeptide repeat-containing protein mitochondrial"/>
    <property type="match status" value="1"/>
</dbReference>
<keyword evidence="5" id="KW-1185">Reference proteome</keyword>
<dbReference type="GO" id="GO:0008270">
    <property type="term" value="F:zinc ion binding"/>
    <property type="evidence" value="ECO:0007669"/>
    <property type="project" value="InterPro"/>
</dbReference>
<feature type="repeat" description="PPR" evidence="2">
    <location>
        <begin position="328"/>
        <end position="363"/>
    </location>
</feature>
<proteinExistence type="predicted"/>
<dbReference type="NCBIfam" id="TIGR00756">
    <property type="entry name" value="PPR"/>
    <property type="match status" value="4"/>
</dbReference>
<dbReference type="AlphaFoldDB" id="A0A2G5DEP4"/>
<dbReference type="InterPro" id="IPR046960">
    <property type="entry name" value="PPR_At4g14850-like_plant"/>
</dbReference>
<evidence type="ECO:0000256" key="2">
    <source>
        <dbReference type="PROSITE-ProRule" id="PRU00708"/>
    </source>
</evidence>
<dbReference type="InParanoid" id="A0A2G5DEP4"/>
<dbReference type="InterPro" id="IPR046849">
    <property type="entry name" value="E2_motif"/>
</dbReference>
<evidence type="ECO:0000256" key="1">
    <source>
        <dbReference type="ARBA" id="ARBA00022737"/>
    </source>
</evidence>
<dbReference type="STRING" id="218851.A0A2G5DEP4"/>
<dbReference type="PANTHER" id="PTHR47926">
    <property type="entry name" value="PENTATRICOPEPTIDE REPEAT-CONTAINING PROTEIN"/>
    <property type="match status" value="1"/>
</dbReference>
<reference evidence="4 5" key="1">
    <citation type="submission" date="2017-09" db="EMBL/GenBank/DDBJ databases">
        <title>WGS assembly of Aquilegia coerulea Goldsmith.</title>
        <authorList>
            <person name="Hodges S."/>
            <person name="Kramer E."/>
            <person name="Nordborg M."/>
            <person name="Tomkins J."/>
            <person name="Borevitz J."/>
            <person name="Derieg N."/>
            <person name="Yan J."/>
            <person name="Mihaltcheva S."/>
            <person name="Hayes R.D."/>
            <person name="Rokhsar D."/>
        </authorList>
    </citation>
    <scope>NUCLEOTIDE SEQUENCE [LARGE SCALE GENOMIC DNA]</scope>
    <source>
        <strain evidence="5">cv. Goldsmith</strain>
    </source>
</reference>
<feature type="repeat" description="PPR" evidence="2">
    <location>
        <begin position="92"/>
        <end position="126"/>
    </location>
</feature>
<protein>
    <recommendedName>
        <fullName evidence="3">DYW domain-containing protein</fullName>
    </recommendedName>
</protein>
<dbReference type="Pfam" id="PF20431">
    <property type="entry name" value="E_motif"/>
    <property type="match status" value="1"/>
</dbReference>
<dbReference type="GO" id="GO:0003723">
    <property type="term" value="F:RNA binding"/>
    <property type="evidence" value="ECO:0007669"/>
    <property type="project" value="InterPro"/>
</dbReference>
<gene>
    <name evidence="4" type="ORF">AQUCO_02100084v1</name>
</gene>
<dbReference type="Gene3D" id="1.25.40.10">
    <property type="entry name" value="Tetratricopeptide repeat domain"/>
    <property type="match status" value="3"/>
</dbReference>
<feature type="domain" description="DYW" evidence="3">
    <location>
        <begin position="509"/>
        <end position="600"/>
    </location>
</feature>
<accession>A0A2G5DEP4</accession>
<dbReference type="PROSITE" id="PS51375">
    <property type="entry name" value="PPR"/>
    <property type="match status" value="4"/>
</dbReference>
<name>A0A2G5DEP4_AQUCA</name>
<dbReference type="InterPro" id="IPR002885">
    <property type="entry name" value="PPR_rpt"/>
</dbReference>
<dbReference type="FunFam" id="1.25.40.10:FF:000454">
    <property type="entry name" value="Pentatricopeptide repeat-containing protein At3g47530"/>
    <property type="match status" value="1"/>
</dbReference>
<dbReference type="GO" id="GO:0009451">
    <property type="term" value="P:RNA modification"/>
    <property type="evidence" value="ECO:0007669"/>
    <property type="project" value="InterPro"/>
</dbReference>
<evidence type="ECO:0000313" key="4">
    <source>
        <dbReference type="EMBL" id="PIA41998.1"/>
    </source>
</evidence>
<organism evidence="4 5">
    <name type="scientific">Aquilegia coerulea</name>
    <name type="common">Rocky mountain columbine</name>
    <dbReference type="NCBI Taxonomy" id="218851"/>
    <lineage>
        <taxon>Eukaryota</taxon>
        <taxon>Viridiplantae</taxon>
        <taxon>Streptophyta</taxon>
        <taxon>Embryophyta</taxon>
        <taxon>Tracheophyta</taxon>
        <taxon>Spermatophyta</taxon>
        <taxon>Magnoliopsida</taxon>
        <taxon>Ranunculales</taxon>
        <taxon>Ranunculaceae</taxon>
        <taxon>Thalictroideae</taxon>
        <taxon>Aquilegia</taxon>
    </lineage>
</organism>
<dbReference type="Pfam" id="PF20430">
    <property type="entry name" value="Eplus_motif"/>
    <property type="match status" value="1"/>
</dbReference>
<dbReference type="Pfam" id="PF14432">
    <property type="entry name" value="DYW_deaminase"/>
    <property type="match status" value="1"/>
</dbReference>
<evidence type="ECO:0000313" key="5">
    <source>
        <dbReference type="Proteomes" id="UP000230069"/>
    </source>
</evidence>
<keyword evidence="1" id="KW-0677">Repeat</keyword>
<dbReference type="InterPro" id="IPR011990">
    <property type="entry name" value="TPR-like_helical_dom_sf"/>
</dbReference>
<evidence type="ECO:0000259" key="3">
    <source>
        <dbReference type="Pfam" id="PF14432"/>
    </source>
</evidence>
<feature type="repeat" description="PPR" evidence="2">
    <location>
        <begin position="292"/>
        <end position="326"/>
    </location>
</feature>
<dbReference type="Pfam" id="PF12854">
    <property type="entry name" value="PPR_1"/>
    <property type="match status" value="1"/>
</dbReference>